<feature type="transmembrane region" description="Helical" evidence="12">
    <location>
        <begin position="78"/>
        <end position="103"/>
    </location>
</feature>
<dbReference type="PROSITE" id="PS51746">
    <property type="entry name" value="PPM_2"/>
    <property type="match status" value="1"/>
</dbReference>
<dbReference type="CDD" id="cd22678">
    <property type="entry name" value="FHA_PP2C70-like"/>
    <property type="match status" value="1"/>
</dbReference>
<dbReference type="PROSITE" id="PS50006">
    <property type="entry name" value="FHA_DOMAIN"/>
    <property type="match status" value="1"/>
</dbReference>
<organism evidence="15">
    <name type="scientific">Anthurium amnicola</name>
    <dbReference type="NCBI Taxonomy" id="1678845"/>
    <lineage>
        <taxon>Eukaryota</taxon>
        <taxon>Viridiplantae</taxon>
        <taxon>Streptophyta</taxon>
        <taxon>Embryophyta</taxon>
        <taxon>Tracheophyta</taxon>
        <taxon>Spermatophyta</taxon>
        <taxon>Magnoliopsida</taxon>
        <taxon>Liliopsida</taxon>
        <taxon>Araceae</taxon>
        <taxon>Pothoideae</taxon>
        <taxon>Potheae</taxon>
        <taxon>Anthurium</taxon>
    </lineage>
</organism>
<dbReference type="PANTHER" id="PTHR13832:SF643">
    <property type="entry name" value="PROTEIN PHOSPHATASE 2C-RELATED"/>
    <property type="match status" value="1"/>
</dbReference>
<dbReference type="GO" id="GO:0046872">
    <property type="term" value="F:metal ion binding"/>
    <property type="evidence" value="ECO:0007669"/>
    <property type="project" value="UniProtKB-KW"/>
</dbReference>
<reference evidence="15" key="1">
    <citation type="submission" date="2015-07" db="EMBL/GenBank/DDBJ databases">
        <title>Transcriptome Assembly of Anthurium amnicola.</title>
        <authorList>
            <person name="Suzuki J."/>
        </authorList>
    </citation>
    <scope>NUCLEOTIDE SEQUENCE</scope>
</reference>
<comment type="catalytic activity">
    <reaction evidence="11">
        <text>O-phospho-L-threonyl-[protein] + H2O = L-threonyl-[protein] + phosphate</text>
        <dbReference type="Rhea" id="RHEA:47004"/>
        <dbReference type="Rhea" id="RHEA-COMP:11060"/>
        <dbReference type="Rhea" id="RHEA-COMP:11605"/>
        <dbReference type="ChEBI" id="CHEBI:15377"/>
        <dbReference type="ChEBI" id="CHEBI:30013"/>
        <dbReference type="ChEBI" id="CHEBI:43474"/>
        <dbReference type="ChEBI" id="CHEBI:61977"/>
        <dbReference type="EC" id="3.1.3.16"/>
    </reaction>
</comment>
<evidence type="ECO:0000259" key="14">
    <source>
        <dbReference type="PROSITE" id="PS51746"/>
    </source>
</evidence>
<keyword evidence="5" id="KW-0479">Metal-binding</keyword>
<evidence type="ECO:0000256" key="2">
    <source>
        <dbReference type="ARBA" id="ARBA00001946"/>
    </source>
</evidence>
<dbReference type="Gene3D" id="2.60.200.20">
    <property type="match status" value="1"/>
</dbReference>
<evidence type="ECO:0000259" key="13">
    <source>
        <dbReference type="PROSITE" id="PS50006"/>
    </source>
</evidence>
<dbReference type="EC" id="3.1.3.16" evidence="4"/>
<dbReference type="Pfam" id="PF00481">
    <property type="entry name" value="PP2C"/>
    <property type="match status" value="1"/>
</dbReference>
<dbReference type="InterPro" id="IPR001932">
    <property type="entry name" value="PPM-type_phosphatase-like_dom"/>
</dbReference>
<keyword evidence="7" id="KW-0460">Magnesium</keyword>
<evidence type="ECO:0000313" key="15">
    <source>
        <dbReference type="EMBL" id="JAT61188.1"/>
    </source>
</evidence>
<evidence type="ECO:0000256" key="11">
    <source>
        <dbReference type="ARBA" id="ARBA00048336"/>
    </source>
</evidence>
<feature type="domain" description="FHA" evidence="13">
    <location>
        <begin position="277"/>
        <end position="328"/>
    </location>
</feature>
<evidence type="ECO:0000256" key="12">
    <source>
        <dbReference type="SAM" id="Phobius"/>
    </source>
</evidence>
<evidence type="ECO:0000256" key="6">
    <source>
        <dbReference type="ARBA" id="ARBA00022801"/>
    </source>
</evidence>
<keyword evidence="9" id="KW-0464">Manganese</keyword>
<dbReference type="Gene3D" id="3.60.40.10">
    <property type="entry name" value="PPM-type phosphatase domain"/>
    <property type="match status" value="1"/>
</dbReference>
<comment type="cofactor">
    <cofactor evidence="2">
        <name>Mg(2+)</name>
        <dbReference type="ChEBI" id="CHEBI:18420"/>
    </cofactor>
</comment>
<dbReference type="SMART" id="SM00240">
    <property type="entry name" value="FHA"/>
    <property type="match status" value="1"/>
</dbReference>
<dbReference type="SUPFAM" id="SSF81606">
    <property type="entry name" value="PP2C-like"/>
    <property type="match status" value="1"/>
</dbReference>
<evidence type="ECO:0000256" key="7">
    <source>
        <dbReference type="ARBA" id="ARBA00022842"/>
    </source>
</evidence>
<keyword evidence="12" id="KW-0472">Membrane</keyword>
<evidence type="ECO:0000256" key="10">
    <source>
        <dbReference type="ARBA" id="ARBA00047761"/>
    </source>
</evidence>
<evidence type="ECO:0000256" key="8">
    <source>
        <dbReference type="ARBA" id="ARBA00022912"/>
    </source>
</evidence>
<proteinExistence type="inferred from homology"/>
<dbReference type="InterPro" id="IPR008984">
    <property type="entry name" value="SMAD_FHA_dom_sf"/>
</dbReference>
<keyword evidence="8" id="KW-0904">Protein phosphatase</keyword>
<dbReference type="InterPro" id="IPR036457">
    <property type="entry name" value="PPM-type-like_dom_sf"/>
</dbReference>
<evidence type="ECO:0000256" key="3">
    <source>
        <dbReference type="ARBA" id="ARBA00006702"/>
    </source>
</evidence>
<feature type="domain" description="PPM-type phosphatase" evidence="14">
    <location>
        <begin position="373"/>
        <end position="645"/>
    </location>
</feature>
<dbReference type="Pfam" id="PF00498">
    <property type="entry name" value="FHA"/>
    <property type="match status" value="1"/>
</dbReference>
<keyword evidence="12" id="KW-0812">Transmembrane</keyword>
<dbReference type="EMBL" id="GDJX01006748">
    <property type="protein sequence ID" value="JAT61188.1"/>
    <property type="molecule type" value="Transcribed_RNA"/>
</dbReference>
<dbReference type="CDD" id="cd00143">
    <property type="entry name" value="PP2Cc"/>
    <property type="match status" value="1"/>
</dbReference>
<comment type="catalytic activity">
    <reaction evidence="10">
        <text>O-phospho-L-seryl-[protein] + H2O = L-seryl-[protein] + phosphate</text>
        <dbReference type="Rhea" id="RHEA:20629"/>
        <dbReference type="Rhea" id="RHEA-COMP:9863"/>
        <dbReference type="Rhea" id="RHEA-COMP:11604"/>
        <dbReference type="ChEBI" id="CHEBI:15377"/>
        <dbReference type="ChEBI" id="CHEBI:29999"/>
        <dbReference type="ChEBI" id="CHEBI:43474"/>
        <dbReference type="ChEBI" id="CHEBI:83421"/>
        <dbReference type="EC" id="3.1.3.16"/>
    </reaction>
</comment>
<dbReference type="GO" id="GO:0004722">
    <property type="term" value="F:protein serine/threonine phosphatase activity"/>
    <property type="evidence" value="ECO:0007669"/>
    <property type="project" value="UniProtKB-EC"/>
</dbReference>
<dbReference type="InterPro" id="IPR000253">
    <property type="entry name" value="FHA_dom"/>
</dbReference>
<gene>
    <name evidence="15" type="primary">KAPP_1</name>
    <name evidence="15" type="ORF">g.100630</name>
</gene>
<keyword evidence="12" id="KW-1133">Transmembrane helix</keyword>
<feature type="non-terminal residue" evidence="15">
    <location>
        <position position="1"/>
    </location>
</feature>
<dbReference type="SUPFAM" id="SSF49879">
    <property type="entry name" value="SMAD/FHA domain"/>
    <property type="match status" value="1"/>
</dbReference>
<evidence type="ECO:0000256" key="5">
    <source>
        <dbReference type="ARBA" id="ARBA00022723"/>
    </source>
</evidence>
<name>A0A1D1Z2R9_9ARAE</name>
<dbReference type="AlphaFoldDB" id="A0A1D1Z2R9"/>
<evidence type="ECO:0000256" key="4">
    <source>
        <dbReference type="ARBA" id="ARBA00013081"/>
    </source>
</evidence>
<sequence length="648" mass="71195">RGRLGGRNHLLAVGTWQGGREQRDHFKAPSTLALRVPPRSRRSRRRGPPTHFYTHGGWVGVCWWRLPAMAPPGEDGLLRLLALVIAASLLFLLLLVVVLFFFLARRRQWRLSSPSSSAPSSSPSGRLAVAKADLEKPLLSDDSGDIPCQVSGSARRNIAEESRLQSDVNSSSLIVHSSPNRQRLLTGIHVVEEDFAVGQTLKRTEVANWPPEDLKHHRRDETRNDSDFFGANARHRVSPVRDESAYRRSNLSLEVISGPSTGLQCSRQSTNPSALPLTLGRISSSDLSLEDPGVSGKHAVINWNRNTLKWELADTGSLNGTLLNSQAVHNPDPGLRCWSAPTELADGDIITLGTSSKIFVQITPYVENPIPFRVGMASDPMALRRGGKNLPMEDVCYCQWPLPGINQFGLFSIFDGHGGAGAAKAACEILPKIVSSSLSNPERREKVFSFSDSSEILKEAFSQTEAAMKHQYEGCTATVLLVWVDNRNEYFAQCANVGDSACFMNVGGIEIKMTEDHRITSVSERARFREMGQPLEDGQARLYGINIGRMLGDKFLKEQDSRFSSEPYVSQAVHIRKASTAFALLASDGLWDVISIKKAVQLVVQTKATGNICAANSAESIANIVLNEARTLRSKDNTSVIFLDFDTL</sequence>
<accession>A0A1D1Z2R9</accession>
<dbReference type="PANTHER" id="PTHR13832">
    <property type="entry name" value="PROTEIN PHOSPHATASE 2C"/>
    <property type="match status" value="1"/>
</dbReference>
<dbReference type="SMART" id="SM00332">
    <property type="entry name" value="PP2Cc"/>
    <property type="match status" value="1"/>
</dbReference>
<keyword evidence="6" id="KW-0378">Hydrolase</keyword>
<evidence type="ECO:0000256" key="9">
    <source>
        <dbReference type="ARBA" id="ARBA00023211"/>
    </source>
</evidence>
<dbReference type="PROSITE" id="PS01032">
    <property type="entry name" value="PPM_1"/>
    <property type="match status" value="1"/>
</dbReference>
<comment type="similarity">
    <text evidence="3">Belongs to the PP2C family.</text>
</comment>
<comment type="cofactor">
    <cofactor evidence="1">
        <name>Mn(2+)</name>
        <dbReference type="ChEBI" id="CHEBI:29035"/>
    </cofactor>
</comment>
<dbReference type="InterPro" id="IPR015655">
    <property type="entry name" value="PP2C"/>
</dbReference>
<dbReference type="FunFam" id="3.60.40.10:FF:000047">
    <property type="entry name" value="Protein phosphatase 2C 70"/>
    <property type="match status" value="1"/>
</dbReference>
<dbReference type="InterPro" id="IPR000222">
    <property type="entry name" value="PP2C_BS"/>
</dbReference>
<evidence type="ECO:0000256" key="1">
    <source>
        <dbReference type="ARBA" id="ARBA00001936"/>
    </source>
</evidence>
<protein>
    <recommendedName>
        <fullName evidence="4">protein-serine/threonine phosphatase</fullName>
        <ecNumber evidence="4">3.1.3.16</ecNumber>
    </recommendedName>
</protein>